<gene>
    <name evidence="1" type="ORF">PIGHUM_04324</name>
</gene>
<evidence type="ECO:0000313" key="1">
    <source>
        <dbReference type="EMBL" id="VCU72226.1"/>
    </source>
</evidence>
<name>A0A3P4B9M7_9BURK</name>
<accession>A0A3P4B9M7</accession>
<sequence>MSKKQDASPLDGTLRKRRYEARKRKTHQRLELRVLHSDIDRIAKIGVKPSELIPTLLRCYDDWKRLAGSRHAGPKNTYLPDCHHRAWRRLGHDILDFVGCERSVDIAFQHHLRDRVEDALLEMLRDMLDDQPVQSLSLDLVGAMLVEADPQTESDEDGEGG</sequence>
<organism evidence="1 2">
    <name type="scientific">Pigmentiphaga humi</name>
    <dbReference type="NCBI Taxonomy" id="2478468"/>
    <lineage>
        <taxon>Bacteria</taxon>
        <taxon>Pseudomonadati</taxon>
        <taxon>Pseudomonadota</taxon>
        <taxon>Betaproteobacteria</taxon>
        <taxon>Burkholderiales</taxon>
        <taxon>Alcaligenaceae</taxon>
        <taxon>Pigmentiphaga</taxon>
    </lineage>
</organism>
<dbReference type="Proteomes" id="UP000277294">
    <property type="component" value="Unassembled WGS sequence"/>
</dbReference>
<reference evidence="1 2" key="1">
    <citation type="submission" date="2018-10" db="EMBL/GenBank/DDBJ databases">
        <authorList>
            <person name="Criscuolo A."/>
        </authorList>
    </citation>
    <scope>NUCLEOTIDE SEQUENCE [LARGE SCALE GENOMIC DNA]</scope>
    <source>
        <strain evidence="1">DnA1</strain>
    </source>
</reference>
<protein>
    <submittedName>
        <fullName evidence="1">Uncharacterized protein</fullName>
    </submittedName>
</protein>
<proteinExistence type="predicted"/>
<dbReference type="EMBL" id="UWPJ01000039">
    <property type="protein sequence ID" value="VCU72226.1"/>
    <property type="molecule type" value="Genomic_DNA"/>
</dbReference>
<dbReference type="AlphaFoldDB" id="A0A3P4B9M7"/>
<evidence type="ECO:0000313" key="2">
    <source>
        <dbReference type="Proteomes" id="UP000277294"/>
    </source>
</evidence>
<dbReference type="RefSeq" id="WP_124081809.1">
    <property type="nucleotide sequence ID" value="NZ_UWPJ01000039.1"/>
</dbReference>
<keyword evidence="2" id="KW-1185">Reference proteome</keyword>